<dbReference type="GO" id="GO:0005634">
    <property type="term" value="C:nucleus"/>
    <property type="evidence" value="ECO:0007669"/>
    <property type="project" value="UniProtKB-ARBA"/>
</dbReference>
<dbReference type="FunFam" id="3.40.50.360:FF:000015">
    <property type="entry name" value="NADPH-dependent diflavin oxidoreductase 1"/>
    <property type="match status" value="1"/>
</dbReference>
<evidence type="ECO:0000256" key="5">
    <source>
        <dbReference type="ARBA" id="ARBA00022630"/>
    </source>
</evidence>
<dbReference type="GO" id="GO:0016226">
    <property type="term" value="P:iron-sulfur cluster assembly"/>
    <property type="evidence" value="ECO:0007669"/>
    <property type="project" value="UniProtKB-UniRule"/>
</dbReference>
<comment type="cofactor">
    <cofactor evidence="1 10">
        <name>FMN</name>
        <dbReference type="ChEBI" id="CHEBI:58210"/>
    </cofactor>
</comment>
<comment type="similarity">
    <text evidence="10">In the C-terminal section; belongs to the flavoprotein pyridine nucleotide cytochrome reductase family.</text>
</comment>
<feature type="binding site" evidence="10">
    <location>
        <position position="484"/>
    </location>
    <ligand>
        <name>NADP(+)</name>
        <dbReference type="ChEBI" id="CHEBI:58349"/>
    </ligand>
</feature>
<evidence type="ECO:0000256" key="10">
    <source>
        <dbReference type="HAMAP-Rule" id="MF_03178"/>
    </source>
</evidence>
<accession>A0A7R8WHC4</accession>
<dbReference type="Pfam" id="PF00175">
    <property type="entry name" value="NAD_binding_1"/>
    <property type="match status" value="1"/>
</dbReference>
<evidence type="ECO:0000256" key="3">
    <source>
        <dbReference type="ARBA" id="ARBA00004496"/>
    </source>
</evidence>
<dbReference type="PRINTS" id="PR00369">
    <property type="entry name" value="FLAVODOXIN"/>
</dbReference>
<dbReference type="Gene3D" id="1.20.990.10">
    <property type="entry name" value="NADPH-cytochrome p450 Reductase, Chain A, domain 3"/>
    <property type="match status" value="1"/>
</dbReference>
<keyword evidence="5 10" id="KW-0285">Flavoprotein</keyword>
<evidence type="ECO:0000256" key="4">
    <source>
        <dbReference type="ARBA" id="ARBA00022490"/>
    </source>
</evidence>
<dbReference type="InterPro" id="IPR029039">
    <property type="entry name" value="Flavoprotein-like_sf"/>
</dbReference>
<dbReference type="InterPro" id="IPR039261">
    <property type="entry name" value="FNR_nucleotide-bd"/>
</dbReference>
<feature type="binding site" evidence="10">
    <location>
        <begin position="435"/>
        <end position="438"/>
    </location>
    <ligand>
        <name>FAD</name>
        <dbReference type="ChEBI" id="CHEBI:57692"/>
    </ligand>
</feature>
<evidence type="ECO:0000256" key="1">
    <source>
        <dbReference type="ARBA" id="ARBA00001917"/>
    </source>
</evidence>
<dbReference type="InterPro" id="IPR023173">
    <property type="entry name" value="NADPH_Cyt_P450_Rdtase_alpha"/>
</dbReference>
<keyword evidence="8 10" id="KW-0521">NADP</keyword>
<comment type="catalytic activity">
    <reaction evidence="10">
        <text>2 oxidized [2Fe-2S]-[protein] + NADPH = 2 reduced [2Fe-2S]-[protein] + NADP(+) + H(+)</text>
        <dbReference type="Rhea" id="RHEA:67716"/>
        <dbReference type="Rhea" id="RHEA-COMP:17327"/>
        <dbReference type="Rhea" id="RHEA-COMP:17328"/>
        <dbReference type="ChEBI" id="CHEBI:15378"/>
        <dbReference type="ChEBI" id="CHEBI:33737"/>
        <dbReference type="ChEBI" id="CHEBI:33738"/>
        <dbReference type="ChEBI" id="CHEBI:57783"/>
        <dbReference type="ChEBI" id="CHEBI:58349"/>
    </reaction>
</comment>
<dbReference type="EMBL" id="OB662026">
    <property type="protein sequence ID" value="CAD7229363.1"/>
    <property type="molecule type" value="Genomic_DNA"/>
</dbReference>
<keyword evidence="6 10" id="KW-0288">FMN</keyword>
<dbReference type="InterPro" id="IPR028879">
    <property type="entry name" value="NDOR1"/>
</dbReference>
<feature type="binding site" evidence="10">
    <location>
        <begin position="68"/>
        <end position="71"/>
    </location>
    <ligand>
        <name>FMN</name>
        <dbReference type="ChEBI" id="CHEBI:58210"/>
    </ligand>
</feature>
<dbReference type="PROSITE" id="PS51384">
    <property type="entry name" value="FAD_FR"/>
    <property type="match status" value="1"/>
</dbReference>
<dbReference type="EC" id="1.18.1.-" evidence="10"/>
<dbReference type="InterPro" id="IPR017938">
    <property type="entry name" value="Riboflavin_synthase-like_b-brl"/>
</dbReference>
<dbReference type="InterPro" id="IPR001094">
    <property type="entry name" value="Flavdoxin-like"/>
</dbReference>
<sequence length="627" mass="72100">MSKVLKMAREDGRRFLILYGSQTGTAQEVAERIARDGERVHMACPVIAMDDYPVQNLLHENMIIFVCSTTGQGEEPDNMKNFWKFLLRKNLPPGSLSSTAFAVLGLGDSSYDRFNFAAKRLHRRLLQLGGSALCEVGLADEQHDLGQDFVIDPWLKNLWNILLARLPLPPNRKPLDPEVPLPSRFEVLSVENVRSVLGNDNSNQPEALSKGQPWSLSNPFHAQIKANTRVTAKSHFQDVRLITFDITNSEMIFRPGDVALVQPQNLEEDVEGFFSFFKLNRKKCFRLRPRNPECPLPLGLKVLLEKHKHGIISLEDVARHYFDLRSIPKRFFFELLSQLSKSPREKERLKEFTSAENQDERYAYANRPRRTLLEALQDFPESSSSLKLENLLDLIPGIKPRSFSIASSQKHQEGELQLLVAVVKFKSRLQKPRLGLCSNYLARAENGSVVPLWIKKGTLRFPSLKVEAGHSTTLPPVIMVGPGTGVAPFRAYLQEVIFSEVFRNRERPNFPKFLYFGCRNEKGDFYCQEEYEEMQKIDPEFKLRVAFSRDQEQKRYVQHLLREDAALVWDMVYRRGGWVYLAGNAKQMPKDVKAMMEEIFVREGGQDMADYLDVLEKEGRWQMETWS</sequence>
<dbReference type="PANTHER" id="PTHR19384:SF10">
    <property type="entry name" value="NADPH-DEPENDENT DIFLAVIN OXIDOREDUCTASE 1"/>
    <property type="match status" value="1"/>
</dbReference>
<protein>
    <recommendedName>
        <fullName evidence="10">NADPH-dependent diflavin oxidoreductase 1</fullName>
        <ecNumber evidence="10">1.18.1.-</ecNumber>
    </recommendedName>
    <alternativeName>
        <fullName evidence="10">NADPH-dependent FMN and FAD-containing oxidoreductase</fullName>
    </alternativeName>
</protein>
<dbReference type="FunFam" id="3.40.50.80:FF:000032">
    <property type="entry name" value="NADPH-dependent diflavin oxidoreductase 1"/>
    <property type="match status" value="1"/>
</dbReference>
<dbReference type="HAMAP" id="MF_03178">
    <property type="entry name" value="NDOR1"/>
    <property type="match status" value="1"/>
</dbReference>
<keyword evidence="9 10" id="KW-0560">Oxidoreductase</keyword>
<name>A0A7R8WHC4_9CRUS</name>
<dbReference type="AlphaFoldDB" id="A0A7R8WHC4"/>
<dbReference type="OrthoDB" id="1856718at2759"/>
<dbReference type="InterPro" id="IPR001433">
    <property type="entry name" value="OxRdtase_FAD/NAD-bd"/>
</dbReference>
<dbReference type="GO" id="GO:0005829">
    <property type="term" value="C:cytosol"/>
    <property type="evidence" value="ECO:0007669"/>
    <property type="project" value="TreeGrafter"/>
</dbReference>
<comment type="subcellular location">
    <subcellularLocation>
        <location evidence="3 10">Cytoplasm</location>
    </subcellularLocation>
</comment>
<dbReference type="Pfam" id="PF00258">
    <property type="entry name" value="Flavodoxin_1"/>
    <property type="match status" value="1"/>
</dbReference>
<evidence type="ECO:0000256" key="9">
    <source>
        <dbReference type="ARBA" id="ARBA00023002"/>
    </source>
</evidence>
<feature type="binding site" evidence="10">
    <location>
        <position position="369"/>
    </location>
    <ligand>
        <name>FAD</name>
        <dbReference type="ChEBI" id="CHEBI:57692"/>
    </ligand>
</feature>
<dbReference type="Gene3D" id="3.40.50.360">
    <property type="match status" value="1"/>
</dbReference>
<dbReference type="InterPro" id="IPR008254">
    <property type="entry name" value="Flavodoxin/NO_synth"/>
</dbReference>
<dbReference type="Gene3D" id="3.40.50.80">
    <property type="entry name" value="Nucleotide-binding domain of ferredoxin-NADP reductase (FNR) module"/>
    <property type="match status" value="1"/>
</dbReference>
<feature type="binding site" evidence="10">
    <location>
        <begin position="106"/>
        <end position="115"/>
    </location>
    <ligand>
        <name>FMN</name>
        <dbReference type="ChEBI" id="CHEBI:58210"/>
    </ligand>
</feature>
<dbReference type="InterPro" id="IPR017927">
    <property type="entry name" value="FAD-bd_FR_type"/>
</dbReference>
<feature type="binding site" evidence="10">
    <location>
        <begin position="21"/>
        <end position="26"/>
    </location>
    <ligand>
        <name>FMN</name>
        <dbReference type="ChEBI" id="CHEBI:58210"/>
    </ligand>
</feature>
<organism evidence="11">
    <name type="scientific">Cyprideis torosa</name>
    <dbReference type="NCBI Taxonomy" id="163714"/>
    <lineage>
        <taxon>Eukaryota</taxon>
        <taxon>Metazoa</taxon>
        <taxon>Ecdysozoa</taxon>
        <taxon>Arthropoda</taxon>
        <taxon>Crustacea</taxon>
        <taxon>Oligostraca</taxon>
        <taxon>Ostracoda</taxon>
        <taxon>Podocopa</taxon>
        <taxon>Podocopida</taxon>
        <taxon>Cytherocopina</taxon>
        <taxon>Cytheroidea</taxon>
        <taxon>Cytherideidae</taxon>
        <taxon>Cyprideis</taxon>
    </lineage>
</organism>
<comment type="similarity">
    <text evidence="10">Belongs to the NADPH-dependent diflavin oxidoreductase NDOR1 family.</text>
</comment>
<dbReference type="SUPFAM" id="SSF52343">
    <property type="entry name" value="Ferredoxin reductase-like, C-terminal NADP-linked domain"/>
    <property type="match status" value="1"/>
</dbReference>
<feature type="binding site" evidence="10">
    <location>
        <begin position="548"/>
        <end position="549"/>
    </location>
    <ligand>
        <name>NADP(+)</name>
        <dbReference type="ChEBI" id="CHEBI:58349"/>
    </ligand>
</feature>
<dbReference type="InterPro" id="IPR003097">
    <property type="entry name" value="CysJ-like_FAD-binding"/>
</dbReference>
<comment type="cofactor">
    <cofactor evidence="2 10">
        <name>FAD</name>
        <dbReference type="ChEBI" id="CHEBI:57692"/>
    </cofactor>
</comment>
<dbReference type="SUPFAM" id="SSF63380">
    <property type="entry name" value="Riboflavin synthase domain-like"/>
    <property type="match status" value="1"/>
</dbReference>
<dbReference type="PANTHER" id="PTHR19384">
    <property type="entry name" value="NITRIC OXIDE SYNTHASE-RELATED"/>
    <property type="match status" value="1"/>
</dbReference>
<evidence type="ECO:0000256" key="8">
    <source>
        <dbReference type="ARBA" id="ARBA00022857"/>
    </source>
</evidence>
<evidence type="ECO:0000256" key="2">
    <source>
        <dbReference type="ARBA" id="ARBA00001974"/>
    </source>
</evidence>
<dbReference type="GO" id="GO:0160246">
    <property type="term" value="F:NADPH-iron-sulfur [2Fe-2S] protein oxidoreductase activity"/>
    <property type="evidence" value="ECO:0007669"/>
    <property type="project" value="InterPro"/>
</dbReference>
<keyword evidence="7 10" id="KW-0274">FAD</keyword>
<comment type="function">
    <text evidence="10">NADPH-dependent reductase which is a central component of the cytosolic iron-sulfur (Fe-S) protein assembly (CIA) machinery. Transfers electrons from NADPH via its FAD and FMN prosthetic groups to the [2Fe-2S] cluster of the anamorsin/DRE2 homolog, another key component of the CIA machinery. In turn, this reduced cluster provides electrons for assembly of cytosolic iron-sulfur cluster proteins.</text>
</comment>
<comment type="similarity">
    <text evidence="10">In the N-terminal section; belongs to the flavodoxin family.</text>
</comment>
<proteinExistence type="inferred from homology"/>
<dbReference type="GO" id="GO:0016651">
    <property type="term" value="F:oxidoreductase activity, acting on NAD(P)H"/>
    <property type="evidence" value="ECO:0007669"/>
    <property type="project" value="UniProtKB-UniRule"/>
</dbReference>
<dbReference type="GO" id="GO:0050660">
    <property type="term" value="F:flavin adenine dinucleotide binding"/>
    <property type="evidence" value="ECO:0007669"/>
    <property type="project" value="UniProtKB-UniRule"/>
</dbReference>
<feature type="binding site" evidence="10">
    <location>
        <begin position="554"/>
        <end position="558"/>
    </location>
    <ligand>
        <name>NADP(+)</name>
        <dbReference type="ChEBI" id="CHEBI:58349"/>
    </ligand>
</feature>
<feature type="binding site" evidence="10">
    <location>
        <position position="626"/>
    </location>
    <ligand>
        <name>FAD</name>
        <dbReference type="ChEBI" id="CHEBI:57692"/>
    </ligand>
</feature>
<dbReference type="Pfam" id="PF00667">
    <property type="entry name" value="FAD_binding_1"/>
    <property type="match status" value="1"/>
</dbReference>
<dbReference type="InterPro" id="IPR001709">
    <property type="entry name" value="Flavoprot_Pyr_Nucl_cyt_Rdtase"/>
</dbReference>
<dbReference type="PROSITE" id="PS50902">
    <property type="entry name" value="FLAVODOXIN_LIKE"/>
    <property type="match status" value="1"/>
</dbReference>
<feature type="binding site" evidence="10">
    <location>
        <begin position="401"/>
        <end position="404"/>
    </location>
    <ligand>
        <name>FAD</name>
        <dbReference type="ChEBI" id="CHEBI:57692"/>
    </ligand>
</feature>
<dbReference type="GO" id="GO:0010181">
    <property type="term" value="F:FMN binding"/>
    <property type="evidence" value="ECO:0007669"/>
    <property type="project" value="UniProtKB-UniRule"/>
</dbReference>
<gene>
    <name evidence="11" type="ORF">CTOB1V02_LOCUS7235</name>
</gene>
<reference evidence="11" key="1">
    <citation type="submission" date="2020-11" db="EMBL/GenBank/DDBJ databases">
        <authorList>
            <person name="Tran Van P."/>
        </authorList>
    </citation>
    <scope>NUCLEOTIDE SEQUENCE</scope>
</reference>
<dbReference type="Gene3D" id="2.40.30.10">
    <property type="entry name" value="Translation factors"/>
    <property type="match status" value="1"/>
</dbReference>
<dbReference type="PRINTS" id="PR00371">
    <property type="entry name" value="FPNCR"/>
</dbReference>
<dbReference type="SUPFAM" id="SSF52218">
    <property type="entry name" value="Flavoproteins"/>
    <property type="match status" value="1"/>
</dbReference>
<feature type="binding site" evidence="10">
    <location>
        <position position="141"/>
    </location>
    <ligand>
        <name>FMN</name>
        <dbReference type="ChEBI" id="CHEBI:58210"/>
    </ligand>
</feature>
<evidence type="ECO:0000313" key="11">
    <source>
        <dbReference type="EMBL" id="CAD7229363.1"/>
    </source>
</evidence>
<feature type="binding site" evidence="10">
    <location>
        <position position="591"/>
    </location>
    <ligand>
        <name>NADP(+)</name>
        <dbReference type="ChEBI" id="CHEBI:58349"/>
    </ligand>
</feature>
<keyword evidence="4 10" id="KW-0963">Cytoplasm</keyword>
<evidence type="ECO:0000256" key="6">
    <source>
        <dbReference type="ARBA" id="ARBA00022643"/>
    </source>
</evidence>
<evidence type="ECO:0000256" key="7">
    <source>
        <dbReference type="ARBA" id="ARBA00022827"/>
    </source>
</evidence>
<dbReference type="GO" id="GO:0050661">
    <property type="term" value="F:NADP binding"/>
    <property type="evidence" value="ECO:0007669"/>
    <property type="project" value="UniProtKB-UniRule"/>
</dbReference>